<protein>
    <recommendedName>
        <fullName evidence="3">Arginine decarboxylase</fullName>
        <ecNumber evidence="3">4.1.1.19</ecNumber>
    </recommendedName>
</protein>
<keyword evidence="5" id="KW-1185">Reference proteome</keyword>
<dbReference type="InterPro" id="IPR009006">
    <property type="entry name" value="Ala_racemase/Decarboxylase_C"/>
</dbReference>
<dbReference type="Gene3D" id="2.40.37.10">
    <property type="entry name" value="Lyase, Ornithine Decarboxylase, Chain A, domain 1"/>
    <property type="match status" value="1"/>
</dbReference>
<keyword evidence="3" id="KW-0456">Lyase</keyword>
<dbReference type="UniPathway" id="UPA00186">
    <property type="reaction ID" value="UER00284"/>
</dbReference>
<comment type="cofactor">
    <cofactor evidence="3">
        <name>Mg(2+)</name>
        <dbReference type="ChEBI" id="CHEBI:18420"/>
    </cofactor>
</comment>
<comment type="similarity">
    <text evidence="3">Belongs to the Orn/Lys/Arg decarboxylase class-II family. SpeA subfamily.</text>
</comment>
<evidence type="ECO:0000313" key="4">
    <source>
        <dbReference type="EMBL" id="KAF6136080.1"/>
    </source>
</evidence>
<keyword evidence="2 3" id="KW-0663">Pyridoxal phosphate</keyword>
<dbReference type="EMBL" id="JACGCM010002763">
    <property type="protein sequence ID" value="KAF6136080.1"/>
    <property type="molecule type" value="Genomic_DNA"/>
</dbReference>
<name>A0A7J7L0C6_9MAGN</name>
<evidence type="ECO:0000256" key="2">
    <source>
        <dbReference type="ARBA" id="ARBA00022898"/>
    </source>
</evidence>
<proteinExistence type="inferred from homology"/>
<accession>A0A7J7L0C6</accession>
<dbReference type="GO" id="GO:0008295">
    <property type="term" value="P:spermidine biosynthetic process"/>
    <property type="evidence" value="ECO:0007669"/>
    <property type="project" value="UniProtKB-KW"/>
</dbReference>
<evidence type="ECO:0000256" key="3">
    <source>
        <dbReference type="RuleBase" id="RU003740"/>
    </source>
</evidence>
<organism evidence="4 5">
    <name type="scientific">Kingdonia uniflora</name>
    <dbReference type="NCBI Taxonomy" id="39325"/>
    <lineage>
        <taxon>Eukaryota</taxon>
        <taxon>Viridiplantae</taxon>
        <taxon>Streptophyta</taxon>
        <taxon>Embryophyta</taxon>
        <taxon>Tracheophyta</taxon>
        <taxon>Spermatophyta</taxon>
        <taxon>Magnoliopsida</taxon>
        <taxon>Ranunculales</taxon>
        <taxon>Circaeasteraceae</taxon>
        <taxon>Kingdonia</taxon>
    </lineage>
</organism>
<keyword evidence="3" id="KW-0460">Magnesium</keyword>
<sequence length="166" mass="18100">MLIFEAVSASVAKNLTTDFVPFDFVEGLTGEVKADYMNLNSAAIRGEYQDCIHYEDQLKGRCVEQFKEGALGLEQLAAVDSLCELVANATGVSNNVKTYHVNPSVFTSVPDFWGIGRSFPILPIHKLDQKPGVKGILSDLTCDSDGKIDKFINGESSLQLHELESG</sequence>
<comment type="pathway">
    <text evidence="3">Amine and polyamine biosynthesis; agmatine biosynthesis; agmatine from L-arginine: step 1/1.</text>
</comment>
<dbReference type="PANTHER" id="PTHR43295">
    <property type="entry name" value="ARGININE DECARBOXYLASE"/>
    <property type="match status" value="1"/>
</dbReference>
<dbReference type="EC" id="4.1.1.19" evidence="3"/>
<dbReference type="Proteomes" id="UP000541444">
    <property type="component" value="Unassembled WGS sequence"/>
</dbReference>
<comment type="catalytic activity">
    <reaction evidence="3">
        <text>L-arginine + H(+) = agmatine + CO2</text>
        <dbReference type="Rhea" id="RHEA:17641"/>
        <dbReference type="ChEBI" id="CHEBI:15378"/>
        <dbReference type="ChEBI" id="CHEBI:16526"/>
        <dbReference type="ChEBI" id="CHEBI:32682"/>
        <dbReference type="ChEBI" id="CHEBI:58145"/>
        <dbReference type="EC" id="4.1.1.19"/>
    </reaction>
</comment>
<dbReference type="AlphaFoldDB" id="A0A7J7L0C6"/>
<keyword evidence="3" id="KW-0745">Spermidine biosynthesis</keyword>
<keyword evidence="3" id="KW-0210">Decarboxylase</keyword>
<dbReference type="GO" id="GO:0006527">
    <property type="term" value="P:L-arginine catabolic process"/>
    <property type="evidence" value="ECO:0007669"/>
    <property type="project" value="InterPro"/>
</dbReference>
<evidence type="ECO:0000313" key="5">
    <source>
        <dbReference type="Proteomes" id="UP000541444"/>
    </source>
</evidence>
<dbReference type="GO" id="GO:0008792">
    <property type="term" value="F:arginine decarboxylase activity"/>
    <property type="evidence" value="ECO:0007669"/>
    <property type="project" value="UniProtKB-EC"/>
</dbReference>
<dbReference type="OrthoDB" id="1047240at2759"/>
<gene>
    <name evidence="4" type="ORF">GIB67_000484</name>
</gene>
<comment type="cofactor">
    <cofactor evidence="1 3">
        <name>pyridoxal 5'-phosphate</name>
        <dbReference type="ChEBI" id="CHEBI:597326"/>
    </cofactor>
</comment>
<dbReference type="PANTHER" id="PTHR43295:SF1">
    <property type="entry name" value="ARGININE DECARBOXYLASE 1, CHLOROPLASTIC-RELATED"/>
    <property type="match status" value="1"/>
</dbReference>
<evidence type="ECO:0000256" key="1">
    <source>
        <dbReference type="ARBA" id="ARBA00001933"/>
    </source>
</evidence>
<dbReference type="InterPro" id="IPR002985">
    <property type="entry name" value="Arg_decrbxlase"/>
</dbReference>
<reference evidence="4 5" key="1">
    <citation type="journal article" date="2020" name="IScience">
        <title>Genome Sequencing of the Endangered Kingdonia uniflora (Circaeasteraceae, Ranunculales) Reveals Potential Mechanisms of Evolutionary Specialization.</title>
        <authorList>
            <person name="Sun Y."/>
            <person name="Deng T."/>
            <person name="Zhang A."/>
            <person name="Moore M.J."/>
            <person name="Landis J.B."/>
            <person name="Lin N."/>
            <person name="Zhang H."/>
            <person name="Zhang X."/>
            <person name="Huang J."/>
            <person name="Zhang X."/>
            <person name="Sun H."/>
            <person name="Wang H."/>
        </authorList>
    </citation>
    <scope>NUCLEOTIDE SEQUENCE [LARGE SCALE GENOMIC DNA]</scope>
    <source>
        <strain evidence="4">TB1705</strain>
        <tissue evidence="4">Leaf</tissue>
    </source>
</reference>
<comment type="caution">
    <text evidence="4">The sequence shown here is derived from an EMBL/GenBank/DDBJ whole genome shotgun (WGS) entry which is preliminary data.</text>
</comment>
<dbReference type="PRINTS" id="PR01180">
    <property type="entry name" value="ARGDCRBXLASE"/>
</dbReference>